<feature type="transmembrane region" description="Helical" evidence="8">
    <location>
        <begin position="52"/>
        <end position="75"/>
    </location>
</feature>
<feature type="transmembrane region" description="Helical" evidence="8">
    <location>
        <begin position="284"/>
        <end position="304"/>
    </location>
</feature>
<evidence type="ECO:0000256" key="5">
    <source>
        <dbReference type="ARBA" id="ARBA00022692"/>
    </source>
</evidence>
<feature type="transmembrane region" description="Helical" evidence="8">
    <location>
        <begin position="131"/>
        <end position="149"/>
    </location>
</feature>
<feature type="transmembrane region" description="Helical" evidence="8">
    <location>
        <begin position="331"/>
        <end position="351"/>
    </location>
</feature>
<feature type="transmembrane region" description="Helical" evidence="8">
    <location>
        <begin position="12"/>
        <end position="32"/>
    </location>
</feature>
<dbReference type="Pfam" id="PF02366">
    <property type="entry name" value="PMT"/>
    <property type="match status" value="1"/>
</dbReference>
<dbReference type="EMBL" id="JBHULS010000001">
    <property type="protein sequence ID" value="MFD2550309.1"/>
    <property type="molecule type" value="Genomic_DNA"/>
</dbReference>
<dbReference type="InterPro" id="IPR003342">
    <property type="entry name" value="ArnT-like_N"/>
</dbReference>
<proteinExistence type="predicted"/>
<feature type="transmembrane region" description="Helical" evidence="8">
    <location>
        <begin position="198"/>
        <end position="219"/>
    </location>
</feature>
<organism evidence="10 11">
    <name type="scientific">Bizionia sediminis</name>
    <dbReference type="NCBI Taxonomy" id="1737064"/>
    <lineage>
        <taxon>Bacteria</taxon>
        <taxon>Pseudomonadati</taxon>
        <taxon>Bacteroidota</taxon>
        <taxon>Flavobacteriia</taxon>
        <taxon>Flavobacteriales</taxon>
        <taxon>Flavobacteriaceae</taxon>
        <taxon>Bizionia</taxon>
    </lineage>
</organism>
<evidence type="ECO:0000259" key="9">
    <source>
        <dbReference type="Pfam" id="PF02366"/>
    </source>
</evidence>
<dbReference type="PANTHER" id="PTHR33908:SF11">
    <property type="entry name" value="MEMBRANE PROTEIN"/>
    <property type="match status" value="1"/>
</dbReference>
<keyword evidence="6 8" id="KW-1133">Transmembrane helix</keyword>
<keyword evidence="7 8" id="KW-0472">Membrane</keyword>
<feature type="domain" description="ArnT-like N-terminal" evidence="9">
    <location>
        <begin position="85"/>
        <end position="186"/>
    </location>
</feature>
<feature type="transmembrane region" description="Helical" evidence="8">
    <location>
        <begin position="161"/>
        <end position="186"/>
    </location>
</feature>
<dbReference type="InterPro" id="IPR050297">
    <property type="entry name" value="LipidA_mod_glycosyltrf_83"/>
</dbReference>
<feature type="transmembrane region" description="Helical" evidence="8">
    <location>
        <begin position="82"/>
        <end position="101"/>
    </location>
</feature>
<keyword evidence="5 8" id="KW-0812">Transmembrane</keyword>
<evidence type="ECO:0000256" key="7">
    <source>
        <dbReference type="ARBA" id="ARBA00023136"/>
    </source>
</evidence>
<keyword evidence="4" id="KW-0808">Transferase</keyword>
<name>A0ABW5KNW0_9FLAO</name>
<feature type="transmembrane region" description="Helical" evidence="8">
    <location>
        <begin position="252"/>
        <end position="272"/>
    </location>
</feature>
<evidence type="ECO:0000256" key="8">
    <source>
        <dbReference type="SAM" id="Phobius"/>
    </source>
</evidence>
<evidence type="ECO:0000256" key="6">
    <source>
        <dbReference type="ARBA" id="ARBA00022989"/>
    </source>
</evidence>
<dbReference type="Proteomes" id="UP001597472">
    <property type="component" value="Unassembled WGS sequence"/>
</dbReference>
<keyword evidence="3" id="KW-0328">Glycosyltransferase</keyword>
<keyword evidence="11" id="KW-1185">Reference proteome</keyword>
<evidence type="ECO:0000313" key="11">
    <source>
        <dbReference type="Proteomes" id="UP001597472"/>
    </source>
</evidence>
<evidence type="ECO:0000256" key="3">
    <source>
        <dbReference type="ARBA" id="ARBA00022676"/>
    </source>
</evidence>
<comment type="caution">
    <text evidence="10">The sequence shown here is derived from an EMBL/GenBank/DDBJ whole genome shotgun (WGS) entry which is preliminary data.</text>
</comment>
<evidence type="ECO:0000256" key="2">
    <source>
        <dbReference type="ARBA" id="ARBA00022475"/>
    </source>
</evidence>
<evidence type="ECO:0000256" key="1">
    <source>
        <dbReference type="ARBA" id="ARBA00004651"/>
    </source>
</evidence>
<protein>
    <submittedName>
        <fullName evidence="10">Phospholipid carrier-dependent glycosyltransferase</fullName>
    </submittedName>
</protein>
<feature type="transmembrane region" description="Helical" evidence="8">
    <location>
        <begin position="107"/>
        <end position="124"/>
    </location>
</feature>
<keyword evidence="2" id="KW-1003">Cell membrane</keyword>
<accession>A0ABW5KNW0</accession>
<sequence>MIGRFNILKIETVLILMGIGLLLLYFVIYPVVSFDSGYYMSTMREMHQGNIYFKDIASPYNPLAISILSIPFFFSDFPDFRWSLFLNISFIIGSGFILYHILSHFKIPRILQTFLALFFIILCFTHDGNHIMLEPISVFFQLCALYLYIQHRAGSSFNKLFFIGIFLGLSFLTKQYALFLLAPIGIDILLRRKDILKHIAIIGVGLIFPIFILFIYYYFNDMPVGVFIKNILGKGVNLDIGTGTGIGSPFKLSYLISFLLANAFVVMIPFLIKRSQSNTPDLVFYTLLAASSFSVFLFAAYSHYFQYTFPYVLIVFAYAASSVPDITKNRIFQILCLIALIKIGLLTASTVKHQRRNFKQQAHTLQVIKTHIPSGSRVYLSGPSPAYYYLGNFKSIQLDRIGFSFPGYFYPESIISAMEKNDYLAISEAYIQSFESFKSDFIRKKITLKDTHFYLYQKK</sequence>
<comment type="subcellular location">
    <subcellularLocation>
        <location evidence="1">Cell membrane</location>
        <topology evidence="1">Multi-pass membrane protein</topology>
    </subcellularLocation>
</comment>
<dbReference type="RefSeq" id="WP_376891034.1">
    <property type="nucleotide sequence ID" value="NZ_JBHULS010000001.1"/>
</dbReference>
<reference evidence="11" key="1">
    <citation type="journal article" date="2019" name="Int. J. Syst. Evol. Microbiol.">
        <title>The Global Catalogue of Microorganisms (GCM) 10K type strain sequencing project: providing services to taxonomists for standard genome sequencing and annotation.</title>
        <authorList>
            <consortium name="The Broad Institute Genomics Platform"/>
            <consortium name="The Broad Institute Genome Sequencing Center for Infectious Disease"/>
            <person name="Wu L."/>
            <person name="Ma J."/>
        </authorList>
    </citation>
    <scope>NUCLEOTIDE SEQUENCE [LARGE SCALE GENOMIC DNA]</scope>
    <source>
        <strain evidence="11">KCTC 42587</strain>
    </source>
</reference>
<gene>
    <name evidence="10" type="ORF">ACFSQP_00645</name>
</gene>
<evidence type="ECO:0000313" key="10">
    <source>
        <dbReference type="EMBL" id="MFD2550309.1"/>
    </source>
</evidence>
<dbReference type="PANTHER" id="PTHR33908">
    <property type="entry name" value="MANNOSYLTRANSFERASE YKCB-RELATED"/>
    <property type="match status" value="1"/>
</dbReference>
<evidence type="ECO:0000256" key="4">
    <source>
        <dbReference type="ARBA" id="ARBA00022679"/>
    </source>
</evidence>